<feature type="transmembrane region" description="Helical" evidence="6">
    <location>
        <begin position="148"/>
        <end position="167"/>
    </location>
</feature>
<dbReference type="STRING" id="521096.Tpau_2703"/>
<dbReference type="AlphaFoldDB" id="D5USN1"/>
<keyword evidence="4 6" id="KW-1133">Transmembrane helix</keyword>
<feature type="transmembrane region" description="Helical" evidence="6">
    <location>
        <begin position="26"/>
        <end position="47"/>
    </location>
</feature>
<protein>
    <submittedName>
        <fullName evidence="8">Major facilitator superfamily MFS_1</fullName>
    </submittedName>
</protein>
<evidence type="ECO:0000256" key="2">
    <source>
        <dbReference type="ARBA" id="ARBA00022475"/>
    </source>
</evidence>
<evidence type="ECO:0000256" key="4">
    <source>
        <dbReference type="ARBA" id="ARBA00022989"/>
    </source>
</evidence>
<dbReference type="InterPro" id="IPR011701">
    <property type="entry name" value="MFS"/>
</dbReference>
<sequence>MYLGAGLGPLGGTVISPMLSNIGHTLHTSTSAAAAALTAYFVPFAALQLISGTLGERWGRRRSVRTAFLTYAVAALVCAVAPNITVFLVARVVMGSANAFTTPLLLASLADLVPTDRLSRAVGLFSSCLAAGQSFAPLVGGLAAEVGWQWGFVVVAVVACGLAALPPNGGPRPGATAPPFRKLLTPTIGLLSLGALVSYLGASSLPFLVALFAEGHLGVGEAQTGTLLLGFGLAGLLLGTYWGALTDRFGAVRCGIVASVATAACVSAVGLVTNSIELAAIWTAAGCGASMMTVAMQNLTVRAIPENKGGALSIVSAFRFSGAAIAPLLWLPIYTGNATTAFLVAGCSVLIAIPALAALPRIRTAPIDSLPTKETL</sequence>
<feature type="transmembrane region" description="Helical" evidence="6">
    <location>
        <begin position="311"/>
        <end position="333"/>
    </location>
</feature>
<keyword evidence="9" id="KW-1185">Reference proteome</keyword>
<reference evidence="9" key="1">
    <citation type="submission" date="2010-03" db="EMBL/GenBank/DDBJ databases">
        <title>The complete chromosome of Tsukamurella paurometabola DSM 20162.</title>
        <authorList>
            <consortium name="US DOE Joint Genome Institute (JGI-PGF)"/>
            <person name="Lucas S."/>
            <person name="Copeland A."/>
            <person name="Lapidus A."/>
            <person name="Glavina del Rio T."/>
            <person name="Dalin E."/>
            <person name="Tice H."/>
            <person name="Bruce D."/>
            <person name="Goodwin L."/>
            <person name="Pitluck S."/>
            <person name="Kyrpides N."/>
            <person name="Mavromatis K."/>
            <person name="Ivanova N."/>
            <person name="Mikhailova N."/>
            <person name="Munk A.C."/>
            <person name="Brettin T."/>
            <person name="Detter J.C."/>
            <person name="Tapia R."/>
            <person name="Han C."/>
            <person name="Larimer F."/>
            <person name="Land M."/>
            <person name="Hauser L."/>
            <person name="Markowitz V."/>
            <person name="Cheng J.-F."/>
            <person name="Hugenholtz P."/>
            <person name="Woyke T."/>
            <person name="Wu D."/>
            <person name="Jando M."/>
            <person name="Brambilla E."/>
            <person name="Klenk H.-P."/>
            <person name="Eisen J.A."/>
        </authorList>
    </citation>
    <scope>NUCLEOTIDE SEQUENCE [LARGE SCALE GENOMIC DNA]</scope>
    <source>
        <strain evidence="9">ATCC 8368 / DSM 20162 / CCUG 35730 / CIP 100753 / JCM 10117 / KCTC 9821 / NBRC 16120 / NCIMB 702349 / NCTC 13040</strain>
    </source>
</reference>
<dbReference type="KEGG" id="tpr:Tpau_2703"/>
<gene>
    <name evidence="8" type="ordered locus">Tpau_2703</name>
</gene>
<dbReference type="Pfam" id="PF07690">
    <property type="entry name" value="MFS_1"/>
    <property type="match status" value="2"/>
</dbReference>
<feature type="transmembrane region" description="Helical" evidence="6">
    <location>
        <begin position="68"/>
        <end position="90"/>
    </location>
</feature>
<dbReference type="InterPro" id="IPR036259">
    <property type="entry name" value="MFS_trans_sf"/>
</dbReference>
<organism evidence="8 9">
    <name type="scientific">Tsukamurella paurometabola (strain ATCC 8368 / DSM 20162 / CCUG 35730 / CIP 100753 / JCM 10117 / KCTC 9821 / NBRC 16120 / NCIMB 702349 / NCTC 13040)</name>
    <name type="common">Corynebacterium paurometabolum</name>
    <dbReference type="NCBI Taxonomy" id="521096"/>
    <lineage>
        <taxon>Bacteria</taxon>
        <taxon>Bacillati</taxon>
        <taxon>Actinomycetota</taxon>
        <taxon>Actinomycetes</taxon>
        <taxon>Mycobacteriales</taxon>
        <taxon>Tsukamurellaceae</taxon>
        <taxon>Tsukamurella</taxon>
    </lineage>
</organism>
<comment type="subcellular location">
    <subcellularLocation>
        <location evidence="1">Cell membrane</location>
        <topology evidence="1">Multi-pass membrane protein</topology>
    </subcellularLocation>
</comment>
<dbReference type="InterPro" id="IPR020846">
    <property type="entry name" value="MFS_dom"/>
</dbReference>
<evidence type="ECO:0000256" key="3">
    <source>
        <dbReference type="ARBA" id="ARBA00022692"/>
    </source>
</evidence>
<feature type="transmembrane region" description="Helical" evidence="6">
    <location>
        <begin position="188"/>
        <end position="213"/>
    </location>
</feature>
<dbReference type="PANTHER" id="PTHR43124">
    <property type="entry name" value="PURINE EFFLUX PUMP PBUE"/>
    <property type="match status" value="1"/>
</dbReference>
<name>D5USN1_TSUPD</name>
<evidence type="ECO:0000313" key="8">
    <source>
        <dbReference type="EMBL" id="ADG79302.1"/>
    </source>
</evidence>
<feature type="transmembrane region" description="Helical" evidence="6">
    <location>
        <begin position="279"/>
        <end position="299"/>
    </location>
</feature>
<dbReference type="GO" id="GO:0005886">
    <property type="term" value="C:plasma membrane"/>
    <property type="evidence" value="ECO:0007669"/>
    <property type="project" value="UniProtKB-SubCell"/>
</dbReference>
<dbReference type="InterPro" id="IPR050189">
    <property type="entry name" value="MFS_Efflux_Transporters"/>
</dbReference>
<dbReference type="Gene3D" id="1.20.1250.20">
    <property type="entry name" value="MFS general substrate transporter like domains"/>
    <property type="match status" value="2"/>
</dbReference>
<dbReference type="EMBL" id="CP001966">
    <property type="protein sequence ID" value="ADG79302.1"/>
    <property type="molecule type" value="Genomic_DNA"/>
</dbReference>
<evidence type="ECO:0000259" key="7">
    <source>
        <dbReference type="PROSITE" id="PS50850"/>
    </source>
</evidence>
<feature type="domain" description="Major facilitator superfamily (MFS) profile" evidence="7">
    <location>
        <begin position="1"/>
        <end position="363"/>
    </location>
</feature>
<feature type="transmembrane region" description="Helical" evidence="6">
    <location>
        <begin position="339"/>
        <end position="359"/>
    </location>
</feature>
<accession>D5USN1</accession>
<evidence type="ECO:0000313" key="9">
    <source>
        <dbReference type="Proteomes" id="UP000001213"/>
    </source>
</evidence>
<evidence type="ECO:0000256" key="6">
    <source>
        <dbReference type="SAM" id="Phobius"/>
    </source>
</evidence>
<feature type="transmembrane region" description="Helical" evidence="6">
    <location>
        <begin position="251"/>
        <end position="273"/>
    </location>
</feature>
<feature type="transmembrane region" description="Helical" evidence="6">
    <location>
        <begin position="225"/>
        <end position="244"/>
    </location>
</feature>
<evidence type="ECO:0000256" key="5">
    <source>
        <dbReference type="ARBA" id="ARBA00023136"/>
    </source>
</evidence>
<dbReference type="PANTHER" id="PTHR43124:SF3">
    <property type="entry name" value="CHLORAMPHENICOL EFFLUX PUMP RV0191"/>
    <property type="match status" value="1"/>
</dbReference>
<dbReference type="SUPFAM" id="SSF103473">
    <property type="entry name" value="MFS general substrate transporter"/>
    <property type="match status" value="1"/>
</dbReference>
<keyword evidence="5 6" id="KW-0472">Membrane</keyword>
<dbReference type="eggNOG" id="COG2814">
    <property type="taxonomic scope" value="Bacteria"/>
</dbReference>
<dbReference type="HOGENOM" id="CLU_060954_0_0_11"/>
<keyword evidence="2" id="KW-1003">Cell membrane</keyword>
<reference evidence="8 9" key="2">
    <citation type="journal article" date="2011" name="Stand. Genomic Sci.">
        <title>Complete genome sequence of Tsukamurella paurometabola type strain (no. 33).</title>
        <authorList>
            <person name="Munk A.C."/>
            <person name="Lapidus A."/>
            <person name="Lucas S."/>
            <person name="Nolan M."/>
            <person name="Tice H."/>
            <person name="Cheng J.F."/>
            <person name="Del Rio T.G."/>
            <person name="Goodwin L."/>
            <person name="Pitluck S."/>
            <person name="Liolios K."/>
            <person name="Huntemann M."/>
            <person name="Ivanova N."/>
            <person name="Mavromatis K."/>
            <person name="Mikhailova N."/>
            <person name="Pati A."/>
            <person name="Chen A."/>
            <person name="Palaniappan K."/>
            <person name="Tapia R."/>
            <person name="Han C."/>
            <person name="Land M."/>
            <person name="Hauser L."/>
            <person name="Chang Y.J."/>
            <person name="Jeffries C.D."/>
            <person name="Brettin T."/>
            <person name="Yasawong M."/>
            <person name="Brambilla E.M."/>
            <person name="Rohde M."/>
            <person name="Sikorski J."/>
            <person name="Goker M."/>
            <person name="Detter J.C."/>
            <person name="Woyke T."/>
            <person name="Bristow J."/>
            <person name="Eisen J.A."/>
            <person name="Markowitz V."/>
            <person name="Hugenholtz P."/>
            <person name="Kyrpides N.C."/>
            <person name="Klenk H.P."/>
        </authorList>
    </citation>
    <scope>NUCLEOTIDE SEQUENCE [LARGE SCALE GENOMIC DNA]</scope>
    <source>
        <strain evidence="9">ATCC 8368 / DSM 20162 / CCUG 35730 / CIP 100753 / JCM 10117 / KCTC 9821 / NBRC 16120 / NCIMB 702349 / NCTC 13040</strain>
    </source>
</reference>
<evidence type="ECO:0000256" key="1">
    <source>
        <dbReference type="ARBA" id="ARBA00004651"/>
    </source>
</evidence>
<dbReference type="PROSITE" id="PS50850">
    <property type="entry name" value="MFS"/>
    <property type="match status" value="1"/>
</dbReference>
<dbReference type="Proteomes" id="UP000001213">
    <property type="component" value="Chromosome"/>
</dbReference>
<keyword evidence="3 6" id="KW-0812">Transmembrane</keyword>
<proteinExistence type="predicted"/>
<dbReference type="GO" id="GO:0022857">
    <property type="term" value="F:transmembrane transporter activity"/>
    <property type="evidence" value="ECO:0007669"/>
    <property type="project" value="InterPro"/>
</dbReference>